<gene>
    <name evidence="2" type="ORF">NE237_022587</name>
</gene>
<evidence type="ECO:0000256" key="1">
    <source>
        <dbReference type="SAM" id="MobiDB-lite"/>
    </source>
</evidence>
<dbReference type="AlphaFoldDB" id="A0A9Q0HDA9"/>
<dbReference type="EMBL" id="JAMYWD010000008">
    <property type="protein sequence ID" value="KAJ4962648.1"/>
    <property type="molecule type" value="Genomic_DNA"/>
</dbReference>
<comment type="caution">
    <text evidence="2">The sequence shown here is derived from an EMBL/GenBank/DDBJ whole genome shotgun (WGS) entry which is preliminary data.</text>
</comment>
<organism evidence="2 3">
    <name type="scientific">Protea cynaroides</name>
    <dbReference type="NCBI Taxonomy" id="273540"/>
    <lineage>
        <taxon>Eukaryota</taxon>
        <taxon>Viridiplantae</taxon>
        <taxon>Streptophyta</taxon>
        <taxon>Embryophyta</taxon>
        <taxon>Tracheophyta</taxon>
        <taxon>Spermatophyta</taxon>
        <taxon>Magnoliopsida</taxon>
        <taxon>Proteales</taxon>
        <taxon>Proteaceae</taxon>
        <taxon>Protea</taxon>
    </lineage>
</organism>
<reference evidence="2" key="1">
    <citation type="journal article" date="2023" name="Plant J.">
        <title>The genome of the king protea, Protea cynaroides.</title>
        <authorList>
            <person name="Chang J."/>
            <person name="Duong T.A."/>
            <person name="Schoeman C."/>
            <person name="Ma X."/>
            <person name="Roodt D."/>
            <person name="Barker N."/>
            <person name="Li Z."/>
            <person name="Van de Peer Y."/>
            <person name="Mizrachi E."/>
        </authorList>
    </citation>
    <scope>NUCLEOTIDE SEQUENCE</scope>
    <source>
        <tissue evidence="2">Young leaves</tissue>
    </source>
</reference>
<dbReference type="Proteomes" id="UP001141806">
    <property type="component" value="Unassembled WGS sequence"/>
</dbReference>
<proteinExistence type="predicted"/>
<keyword evidence="3" id="KW-1185">Reference proteome</keyword>
<feature type="region of interest" description="Disordered" evidence="1">
    <location>
        <begin position="19"/>
        <end position="43"/>
    </location>
</feature>
<feature type="compositionally biased region" description="Polar residues" evidence="1">
    <location>
        <begin position="27"/>
        <end position="41"/>
    </location>
</feature>
<sequence>MAVPHCCCYYHQLPIKKSEAPTHHSESSPPQTPQNRINPASSPLLLHKERRITVHSPQEREESEASLSFFLGFLITPLHFHYWVFLLWSVDLRCFVCQIAFGHCLFALERYKHEFHFPCCAHLISA</sequence>
<name>A0A9Q0HDA9_9MAGN</name>
<evidence type="ECO:0000313" key="2">
    <source>
        <dbReference type="EMBL" id="KAJ4962648.1"/>
    </source>
</evidence>
<protein>
    <submittedName>
        <fullName evidence="2">Uncharacterized protein</fullName>
    </submittedName>
</protein>
<evidence type="ECO:0000313" key="3">
    <source>
        <dbReference type="Proteomes" id="UP001141806"/>
    </source>
</evidence>
<accession>A0A9Q0HDA9</accession>